<name>A0ABM7MAJ1_9GAMM</name>
<dbReference type="PANTHER" id="PTHR39084">
    <property type="entry name" value="MEMBRANE PROTEIN-RELATED"/>
    <property type="match status" value="1"/>
</dbReference>
<evidence type="ECO:0000259" key="2">
    <source>
        <dbReference type="Pfam" id="PF13194"/>
    </source>
</evidence>
<proteinExistence type="predicted"/>
<protein>
    <recommendedName>
        <fullName evidence="2">DUF4010 domain-containing protein</fullName>
    </recommendedName>
</protein>
<keyword evidence="1" id="KW-1133">Transmembrane helix</keyword>
<keyword evidence="1" id="KW-0812">Transmembrane</keyword>
<dbReference type="Proteomes" id="UP001054820">
    <property type="component" value="Chromosome"/>
</dbReference>
<gene>
    <name evidence="3" type="ORF">THMIRHAM_01450</name>
</gene>
<feature type="domain" description="DUF4010" evidence="2">
    <location>
        <begin position="183"/>
        <end position="393"/>
    </location>
</feature>
<feature type="transmembrane region" description="Helical" evidence="1">
    <location>
        <begin position="268"/>
        <end position="289"/>
    </location>
</feature>
<dbReference type="InterPro" id="IPR025105">
    <property type="entry name" value="DUF4010"/>
</dbReference>
<feature type="transmembrane region" description="Helical" evidence="1">
    <location>
        <begin position="40"/>
        <end position="58"/>
    </location>
</feature>
<evidence type="ECO:0000313" key="3">
    <source>
        <dbReference type="EMBL" id="BCN92360.1"/>
    </source>
</evidence>
<feature type="transmembrane region" description="Helical" evidence="1">
    <location>
        <begin position="310"/>
        <end position="335"/>
    </location>
</feature>
<evidence type="ECO:0000313" key="4">
    <source>
        <dbReference type="Proteomes" id="UP001054820"/>
    </source>
</evidence>
<feature type="transmembrane region" description="Helical" evidence="1">
    <location>
        <begin position="402"/>
        <end position="419"/>
    </location>
</feature>
<accession>A0ABM7MAJ1</accession>
<organism evidence="3 4">
    <name type="scientific">Thiomicrorhabdus immobilis</name>
    <dbReference type="NCBI Taxonomy" id="2791037"/>
    <lineage>
        <taxon>Bacteria</taxon>
        <taxon>Pseudomonadati</taxon>
        <taxon>Pseudomonadota</taxon>
        <taxon>Gammaproteobacteria</taxon>
        <taxon>Thiotrichales</taxon>
        <taxon>Piscirickettsiaceae</taxon>
        <taxon>Thiomicrorhabdus</taxon>
    </lineage>
</organism>
<evidence type="ECO:0000256" key="1">
    <source>
        <dbReference type="SAM" id="Phobius"/>
    </source>
</evidence>
<keyword evidence="4" id="KW-1185">Reference proteome</keyword>
<feature type="transmembrane region" description="Helical" evidence="1">
    <location>
        <begin position="176"/>
        <end position="193"/>
    </location>
</feature>
<sequence length="420" mass="46741">MISLQHELWAQLILILLFSFLTGSELRGYQQKFHAKTQQLFVGTVRTMSLTGLMGSVFYLVNEWLYLLGFLALSMLFALLYWQRLKLHNSSLLSFLVWALTYSYAPLVMTQPLWVASAVFVTIVLLLNSKQMLNELAQKVSNEELSTLAKLVLLSVVILPLLPQENINHWVPVSPFKVWLAVVVVSSVSYLGYISQKYFVKEQGLMVTGMLGGLYSSTATTVVLARKSNEIPRLSYKMTAAIISATGLMYLRLWVIVALFMWSVAVELFPIMLTLAATAFVLAFIYIQVENRNGVDKTVDSSRAQNPLELKVAFVFAGLFLVMAVATQLVMHYFGDAGVRYLSLIVGFTDIDPFVLSILNGEYQVQGRVIGSAILIAAGSNNLLKASYAFVLGEPKAGRYSALWLVLLGIVTIAIGWNFQ</sequence>
<dbReference type="Pfam" id="PF13194">
    <property type="entry name" value="DUF4010"/>
    <property type="match status" value="1"/>
</dbReference>
<keyword evidence="1" id="KW-0472">Membrane</keyword>
<dbReference type="EMBL" id="AP024202">
    <property type="protein sequence ID" value="BCN92360.1"/>
    <property type="molecule type" value="Genomic_DNA"/>
</dbReference>
<reference evidence="3" key="1">
    <citation type="journal article" date="2022" name="Arch. Microbiol.">
        <title>Thiomicrorhabdus immobilis sp. nov., a mesophilic sulfur-oxidizing bacterium isolated from sediment of a brackish lake in northern Japan.</title>
        <authorList>
            <person name="Kojima H."/>
            <person name="Mochizuki J."/>
            <person name="Kanda M."/>
            <person name="Watanabe T."/>
            <person name="Fukui M."/>
        </authorList>
    </citation>
    <scope>NUCLEOTIDE SEQUENCE</scope>
    <source>
        <strain evidence="3">Am19</strain>
    </source>
</reference>
<feature type="transmembrane region" description="Helical" evidence="1">
    <location>
        <begin position="64"/>
        <end position="82"/>
    </location>
</feature>
<feature type="transmembrane region" description="Helical" evidence="1">
    <location>
        <begin position="238"/>
        <end position="262"/>
    </location>
</feature>
<dbReference type="RefSeq" id="WP_237262062.1">
    <property type="nucleotide sequence ID" value="NZ_AP024202.1"/>
</dbReference>
<dbReference type="PANTHER" id="PTHR39084:SF1">
    <property type="entry name" value="DUF4010 DOMAIN-CONTAINING PROTEIN"/>
    <property type="match status" value="1"/>
</dbReference>
<feature type="transmembrane region" description="Helical" evidence="1">
    <location>
        <begin position="94"/>
        <end position="127"/>
    </location>
</feature>
<feature type="transmembrane region" description="Helical" evidence="1">
    <location>
        <begin position="6"/>
        <end position="28"/>
    </location>
</feature>
<feature type="transmembrane region" description="Helical" evidence="1">
    <location>
        <begin position="205"/>
        <end position="226"/>
    </location>
</feature>